<protein>
    <submittedName>
        <fullName evidence="2">Uncharacterized protein</fullName>
    </submittedName>
</protein>
<feature type="compositionally biased region" description="Polar residues" evidence="1">
    <location>
        <begin position="50"/>
        <end position="61"/>
    </location>
</feature>
<gene>
    <name evidence="2" type="ORF">I7I51_05679</name>
</gene>
<organism evidence="2 3">
    <name type="scientific">Ajellomyces capsulatus</name>
    <name type="common">Darling's disease fungus</name>
    <name type="synonym">Histoplasma capsulatum</name>
    <dbReference type="NCBI Taxonomy" id="5037"/>
    <lineage>
        <taxon>Eukaryota</taxon>
        <taxon>Fungi</taxon>
        <taxon>Dikarya</taxon>
        <taxon>Ascomycota</taxon>
        <taxon>Pezizomycotina</taxon>
        <taxon>Eurotiomycetes</taxon>
        <taxon>Eurotiomycetidae</taxon>
        <taxon>Onygenales</taxon>
        <taxon>Ajellomycetaceae</taxon>
        <taxon>Histoplasma</taxon>
    </lineage>
</organism>
<feature type="compositionally biased region" description="Gly residues" evidence="1">
    <location>
        <begin position="23"/>
        <end position="37"/>
    </location>
</feature>
<reference evidence="2" key="1">
    <citation type="submission" date="2021-01" db="EMBL/GenBank/DDBJ databases">
        <title>Chromosome-level genome assembly of a human fungal pathogen reveals clustering of transcriptionally co-regulated genes.</title>
        <authorList>
            <person name="Voorhies M."/>
            <person name="Cohen S."/>
            <person name="Shea T.P."/>
            <person name="Petrus S."/>
            <person name="Munoz J.F."/>
            <person name="Poplawski S."/>
            <person name="Goldman W.E."/>
            <person name="Michael T."/>
            <person name="Cuomo C.A."/>
            <person name="Sil A."/>
            <person name="Beyhan S."/>
        </authorList>
    </citation>
    <scope>NUCLEOTIDE SEQUENCE</scope>
    <source>
        <strain evidence="2">WU24</strain>
    </source>
</reference>
<evidence type="ECO:0000313" key="3">
    <source>
        <dbReference type="Proteomes" id="UP000663671"/>
    </source>
</evidence>
<name>A0A8A1M8D3_AJECA</name>
<evidence type="ECO:0000313" key="2">
    <source>
        <dbReference type="EMBL" id="QSS60874.1"/>
    </source>
</evidence>
<dbReference type="EMBL" id="CP069110">
    <property type="protein sequence ID" value="QSS60874.1"/>
    <property type="molecule type" value="Genomic_DNA"/>
</dbReference>
<dbReference type="Proteomes" id="UP000663671">
    <property type="component" value="Chromosome 4"/>
</dbReference>
<feature type="compositionally biased region" description="Gly residues" evidence="1">
    <location>
        <begin position="66"/>
        <end position="75"/>
    </location>
</feature>
<dbReference type="AlphaFoldDB" id="A0A8A1M8D3"/>
<evidence type="ECO:0000256" key="1">
    <source>
        <dbReference type="SAM" id="MobiDB-lite"/>
    </source>
</evidence>
<dbReference type="VEuPathDB" id="FungiDB:I7I51_05679"/>
<accession>A0A8A1M8D3</accession>
<sequence length="75" mass="7128">MTPQGGAGPSPGARGWDQQGAANFGGGPGMPSAGGYGQQLPGGAAGYGRGQSTPVSGWAQPNSGSFGNGFGGYQP</sequence>
<proteinExistence type="predicted"/>
<feature type="region of interest" description="Disordered" evidence="1">
    <location>
        <begin position="1"/>
        <end position="75"/>
    </location>
</feature>